<accession>A0A8S1M486</accession>
<evidence type="ECO:0000313" key="5">
    <source>
        <dbReference type="Proteomes" id="UP000692954"/>
    </source>
</evidence>
<dbReference type="Pfam" id="PF13948">
    <property type="entry name" value="DUF4215"/>
    <property type="match status" value="4"/>
</dbReference>
<evidence type="ECO:0000256" key="2">
    <source>
        <dbReference type="ARBA" id="ARBA00022737"/>
    </source>
</evidence>
<name>A0A8S1M486_9CILI</name>
<evidence type="ECO:0000313" key="4">
    <source>
        <dbReference type="EMBL" id="CAD8072785.1"/>
    </source>
</evidence>
<protein>
    <submittedName>
        <fullName evidence="4">Uncharacterized protein</fullName>
    </submittedName>
</protein>
<dbReference type="InterPro" id="IPR011936">
    <property type="entry name" value="Myxo_disulph_rpt"/>
</dbReference>
<gene>
    <name evidence="4" type="ORF">PSON_ATCC_30995.1.T0290365</name>
</gene>
<comment type="caution">
    <text evidence="4">The sequence shown here is derived from an EMBL/GenBank/DDBJ whole genome shotgun (WGS) entry which is preliminary data.</text>
</comment>
<dbReference type="Proteomes" id="UP000692954">
    <property type="component" value="Unassembled WGS sequence"/>
</dbReference>
<dbReference type="OrthoDB" id="409374at2759"/>
<keyword evidence="2" id="KW-0677">Repeat</keyword>
<keyword evidence="3" id="KW-1015">Disulfide bond</keyword>
<keyword evidence="5" id="KW-1185">Reference proteome</keyword>
<evidence type="ECO:0000256" key="1">
    <source>
        <dbReference type="ARBA" id="ARBA00022729"/>
    </source>
</evidence>
<dbReference type="AlphaFoldDB" id="A0A8S1M486"/>
<dbReference type="EMBL" id="CAJJDN010000029">
    <property type="protein sequence ID" value="CAD8072785.1"/>
    <property type="molecule type" value="Genomic_DNA"/>
</dbReference>
<sequence length="698" mass="81622">MFSCGLNRKIVYSKFFGIFTSADNNDWYQISWSSNTYGVDNTCSPSQSIIYLDNSPYLKNCVIYKTFILEPHYKVYLQFQFWRIDLWNNNLFTTYADLKIKYQQSFSNLDTITNFCYDSENDEVKNIILSFSHNTPTLMIIFKGDGSRWGISNIQLEIDECSIGCDSCSQSQCFDQKLVPILIDWTTIEIPPLFQSCGGYQFQFTYGNFMQIEIDLDPHNIINLTIKFQIGNADNPTLTVKIDNQLVTTTQQFSDRVSDALFFCHQNQILEMNIVDYDHTNPTIKFRIDAIMIQYDPMSGMPYFGISDFQLFVKTKIKQKDSDLGMPFEGCLLSKPELVEGCTFCVRNICLFCDEGWIYIEQDQKCSPICGDLKLVQNEECDDSNLNPYDGCHNCKYSCPQFCLQCLKGKCRECQFPRILINGLCHLECDQVLTNSVQQKYLGCGFEYLQINGYYQHTLLNNKDNQQFLLYEFLDCNPQSYGIMGYYYNQCNIQYIEQCKKQQWNICLECEDHYQLSFNKQYCVSKCNDEYIEDFEVCDDNNNIQFDSCYKCQPSCQLECLNCVYGKCLYCREGWYLIDQQCQSICGDGIVVPFEQCDDGNLDIGDGCFQCQTECFYCEICNYKNQCQICQEHFHLVQDICLPICGDNYVELGLEECDDGNEVQMHFWLSNMQCWVMFRCMLNWGIKYQWPMYQSKQQ</sequence>
<organism evidence="4 5">
    <name type="scientific">Paramecium sonneborni</name>
    <dbReference type="NCBI Taxonomy" id="65129"/>
    <lineage>
        <taxon>Eukaryota</taxon>
        <taxon>Sar</taxon>
        <taxon>Alveolata</taxon>
        <taxon>Ciliophora</taxon>
        <taxon>Intramacronucleata</taxon>
        <taxon>Oligohymenophorea</taxon>
        <taxon>Peniculida</taxon>
        <taxon>Parameciidae</taxon>
        <taxon>Paramecium</taxon>
    </lineage>
</organism>
<dbReference type="PANTHER" id="PTHR39767">
    <property type="entry name" value="CALCIUM/CALMODULIN-BINDING MEMBRANE PROTEIN PCM4-RELATED"/>
    <property type="match status" value="1"/>
</dbReference>
<evidence type="ECO:0000256" key="3">
    <source>
        <dbReference type="ARBA" id="ARBA00023157"/>
    </source>
</evidence>
<reference evidence="4" key="1">
    <citation type="submission" date="2021-01" db="EMBL/GenBank/DDBJ databases">
        <authorList>
            <consortium name="Genoscope - CEA"/>
            <person name="William W."/>
        </authorList>
    </citation>
    <scope>NUCLEOTIDE SEQUENCE</scope>
</reference>
<dbReference type="PANTHER" id="PTHR39767:SF2">
    <property type="entry name" value="CHROMOSOME UNDETERMINED SCAFFOLD_1, WHOLE GENOME SHOTGUN SEQUENCE"/>
    <property type="match status" value="1"/>
</dbReference>
<keyword evidence="1" id="KW-0732">Signal</keyword>
<dbReference type="NCBIfam" id="TIGR02232">
    <property type="entry name" value="myxo_disulf_rpt"/>
    <property type="match status" value="2"/>
</dbReference>
<proteinExistence type="predicted"/>